<evidence type="ECO:0000259" key="4">
    <source>
        <dbReference type="Pfam" id="PF01420"/>
    </source>
</evidence>
<dbReference type="AlphaFoldDB" id="A0A919Y3N1"/>
<dbReference type="Pfam" id="PF01420">
    <property type="entry name" value="Methylase_S"/>
    <property type="match status" value="2"/>
</dbReference>
<feature type="domain" description="Type I restriction modification DNA specificity" evidence="4">
    <location>
        <begin position="4"/>
        <end position="121"/>
    </location>
</feature>
<keyword evidence="3" id="KW-0238">DNA-binding</keyword>
<organism evidence="5 6">
    <name type="scientific">Paenibacillus apis</name>
    <dbReference type="NCBI Taxonomy" id="1792174"/>
    <lineage>
        <taxon>Bacteria</taxon>
        <taxon>Bacillati</taxon>
        <taxon>Bacillota</taxon>
        <taxon>Bacilli</taxon>
        <taxon>Bacillales</taxon>
        <taxon>Paenibacillaceae</taxon>
        <taxon>Paenibacillus</taxon>
    </lineage>
</organism>
<dbReference type="SUPFAM" id="SSF116734">
    <property type="entry name" value="DNA methylase specificity domain"/>
    <property type="match status" value="2"/>
</dbReference>
<evidence type="ECO:0000313" key="5">
    <source>
        <dbReference type="EMBL" id="GIO43169.1"/>
    </source>
</evidence>
<keyword evidence="2" id="KW-0680">Restriction system</keyword>
<dbReference type="RefSeq" id="WP_301628106.1">
    <property type="nucleotide sequence ID" value="NZ_BORS01000009.1"/>
</dbReference>
<dbReference type="Proteomes" id="UP000678895">
    <property type="component" value="Unassembled WGS sequence"/>
</dbReference>
<proteinExistence type="inferred from homology"/>
<evidence type="ECO:0000256" key="2">
    <source>
        <dbReference type="ARBA" id="ARBA00022747"/>
    </source>
</evidence>
<dbReference type="InterPro" id="IPR044946">
    <property type="entry name" value="Restrct_endonuc_typeI_TRD_sf"/>
</dbReference>
<keyword evidence="6" id="KW-1185">Reference proteome</keyword>
<accession>A0A919Y3N1</accession>
<dbReference type="GO" id="GO:0003677">
    <property type="term" value="F:DNA binding"/>
    <property type="evidence" value="ECO:0007669"/>
    <property type="project" value="UniProtKB-KW"/>
</dbReference>
<sequence length="314" mass="35339">MRLVRVKDIFNVKYGINLDLNKLEEVPMDAPNAIPYVARSEKNNGITAYVEQIKGVTPNPPMTISVAGGGSSVMSSFLQERPYYSGRDLFYLEPKTEMSQQVLLYYCTALLMNKFKFSYGRQANRTLSDLLIPDVTEIPAQMLIYSIEHSMGIKEFEDLHAETLPIGSLLRNQDKVNFKMLEEIFEIHNGLASSNVVVQPDKANTYLIPYIRPSKWQSTSYAGYVDIRTVPKNKIFPPGALYISTDGAGSHTYSYVAIETFVPNSNVAVLIPKHDMSLEEKLAYATLITANRFKFSYGRKPKGDKLKSILLPVL</sequence>
<reference evidence="5" key="1">
    <citation type="submission" date="2021-03" db="EMBL/GenBank/DDBJ databases">
        <title>Antimicrobial resistance genes in bacteria isolated from Japanese honey, and their potential for conferring macrolide and lincosamide resistance in the American foulbrood pathogen Paenibacillus larvae.</title>
        <authorList>
            <person name="Okamoto M."/>
            <person name="Kumagai M."/>
            <person name="Kanamori H."/>
            <person name="Takamatsu D."/>
        </authorList>
    </citation>
    <scope>NUCLEOTIDE SEQUENCE</scope>
    <source>
        <strain evidence="5">J41TS4</strain>
    </source>
</reference>
<comment type="caution">
    <text evidence="5">The sequence shown here is derived from an EMBL/GenBank/DDBJ whole genome shotgun (WGS) entry which is preliminary data.</text>
</comment>
<dbReference type="EMBL" id="BORS01000009">
    <property type="protein sequence ID" value="GIO43169.1"/>
    <property type="molecule type" value="Genomic_DNA"/>
</dbReference>
<gene>
    <name evidence="5" type="ORF">J41TS4_29270</name>
</gene>
<protein>
    <recommendedName>
        <fullName evidence="4">Type I restriction modification DNA specificity domain-containing protein</fullName>
    </recommendedName>
</protein>
<comment type="similarity">
    <text evidence="1">Belongs to the type-I restriction system S methylase family.</text>
</comment>
<dbReference type="InterPro" id="IPR000055">
    <property type="entry name" value="Restrct_endonuc_typeI_TRD"/>
</dbReference>
<name>A0A919Y3N1_9BACL</name>
<feature type="domain" description="Type I restriction modification DNA specificity" evidence="4">
    <location>
        <begin position="175"/>
        <end position="300"/>
    </location>
</feature>
<dbReference type="GO" id="GO:0009307">
    <property type="term" value="P:DNA restriction-modification system"/>
    <property type="evidence" value="ECO:0007669"/>
    <property type="project" value="UniProtKB-KW"/>
</dbReference>
<evidence type="ECO:0000256" key="3">
    <source>
        <dbReference type="ARBA" id="ARBA00023125"/>
    </source>
</evidence>
<evidence type="ECO:0000256" key="1">
    <source>
        <dbReference type="ARBA" id="ARBA00010923"/>
    </source>
</evidence>
<evidence type="ECO:0000313" key="6">
    <source>
        <dbReference type="Proteomes" id="UP000678895"/>
    </source>
</evidence>
<dbReference type="Gene3D" id="3.90.220.20">
    <property type="entry name" value="DNA methylase specificity domains"/>
    <property type="match status" value="2"/>
</dbReference>